<dbReference type="Gene3D" id="3.30.470.10">
    <property type="match status" value="1"/>
</dbReference>
<sequence>MASFSMADLTVVSNGGTKAKGPAEGAAFGLAFTDHMLVIEHAAGSGWGAPVIKPFQNLSLHPSAQVLHYGMSCFEGMKAYKGVDGAPRLFRPQMNMKRFHKSCQRLMLPAFDTEELLKCIEALVKLDKDWLPEGEGSALYIRPFAMNTSAFLNLRPPNHATIVVTLSPSAQFFSTESKGEKLFLNETDVRAWPGGAGEHKLASNYGPTLKPHLEAGKEHGCIMVMFCLPQGPSPEDALISECAGMNVFFLLEKEDGKKELCTPPLDGTILPGVTRESVLELCRSWNEFEVSERNITVSELTTAAQAGRLLEVFGAGTAVTILPVVEIKREKGPDCKCRCECFADMQLTNRLRKTLFDIQLGHVEHEWSIKL</sequence>
<dbReference type="OrthoDB" id="1732691at2759"/>
<keyword evidence="14" id="KW-1185">Reference proteome</keyword>
<evidence type="ECO:0000313" key="12">
    <source>
        <dbReference type="EMBL" id="CAD7694726.1"/>
    </source>
</evidence>
<dbReference type="InterPro" id="IPR018300">
    <property type="entry name" value="Aminotrans_IV_CS"/>
</dbReference>
<dbReference type="InterPro" id="IPR043132">
    <property type="entry name" value="BCAT-like_C"/>
</dbReference>
<evidence type="ECO:0000256" key="11">
    <source>
        <dbReference type="RuleBase" id="RU004517"/>
    </source>
</evidence>
<evidence type="ECO:0000256" key="10">
    <source>
        <dbReference type="RuleBase" id="RU004516"/>
    </source>
</evidence>
<dbReference type="CDD" id="cd01557">
    <property type="entry name" value="BCAT_beta_family"/>
    <property type="match status" value="1"/>
</dbReference>
<dbReference type="Pfam" id="PF01063">
    <property type="entry name" value="Aminotran_4"/>
    <property type="match status" value="1"/>
</dbReference>
<dbReference type="InterPro" id="IPR033939">
    <property type="entry name" value="BCAT_family"/>
</dbReference>
<keyword evidence="5 11" id="KW-0808">Transferase</keyword>
<accession>A0A8S1INC8</accession>
<dbReference type="InterPro" id="IPR036038">
    <property type="entry name" value="Aminotransferase-like"/>
</dbReference>
<evidence type="ECO:0000256" key="1">
    <source>
        <dbReference type="ARBA" id="ARBA00001933"/>
    </source>
</evidence>
<dbReference type="PROSITE" id="PS00770">
    <property type="entry name" value="AA_TRANSFER_CLASS_4"/>
    <property type="match status" value="1"/>
</dbReference>
<dbReference type="Gene3D" id="3.20.10.10">
    <property type="entry name" value="D-amino Acid Aminotransferase, subunit A, domain 2"/>
    <property type="match status" value="1"/>
</dbReference>
<dbReference type="PANTHER" id="PTHR11825">
    <property type="entry name" value="SUBGROUP IIII AMINOTRANSFERASE"/>
    <property type="match status" value="1"/>
</dbReference>
<dbReference type="PANTHER" id="PTHR11825:SF44">
    <property type="entry name" value="BRANCHED-CHAIN-AMINO-ACID AMINOTRANSFERASE"/>
    <property type="match status" value="1"/>
</dbReference>
<dbReference type="GO" id="GO:0008652">
    <property type="term" value="P:amino acid biosynthetic process"/>
    <property type="evidence" value="ECO:0007669"/>
    <property type="project" value="UniProtKB-KW"/>
</dbReference>
<keyword evidence="4 11" id="KW-0028">Amino-acid biosynthesis</keyword>
<proteinExistence type="inferred from homology"/>
<name>A0A8S1INC8_9CHLO</name>
<comment type="catalytic activity">
    <reaction evidence="11">
        <text>L-isoleucine + 2-oxoglutarate = (S)-3-methyl-2-oxopentanoate + L-glutamate</text>
        <dbReference type="Rhea" id="RHEA:24801"/>
        <dbReference type="ChEBI" id="CHEBI:16810"/>
        <dbReference type="ChEBI" id="CHEBI:29985"/>
        <dbReference type="ChEBI" id="CHEBI:35146"/>
        <dbReference type="ChEBI" id="CHEBI:58045"/>
        <dbReference type="EC" id="2.6.1.42"/>
    </reaction>
</comment>
<evidence type="ECO:0000256" key="2">
    <source>
        <dbReference type="ARBA" id="ARBA00009320"/>
    </source>
</evidence>
<dbReference type="EMBL" id="CAJHUC010000108">
    <property type="protein sequence ID" value="CAD7694726.1"/>
    <property type="molecule type" value="Genomic_DNA"/>
</dbReference>
<evidence type="ECO:0000256" key="9">
    <source>
        <dbReference type="RuleBase" id="RU004106"/>
    </source>
</evidence>
<dbReference type="EC" id="2.6.1.42" evidence="11"/>
<gene>
    <name evidence="13" type="ORF">OSTQU699_LOCUS1606</name>
    <name evidence="12" type="ORF">OSTQU699_LOCUS89</name>
</gene>
<evidence type="ECO:0000256" key="6">
    <source>
        <dbReference type="ARBA" id="ARBA00022898"/>
    </source>
</evidence>
<evidence type="ECO:0000313" key="14">
    <source>
        <dbReference type="Proteomes" id="UP000708148"/>
    </source>
</evidence>
<comment type="similarity">
    <text evidence="2 9">Belongs to the class-IV pyridoxal-phosphate-dependent aminotransferase family.</text>
</comment>
<comment type="catalytic activity">
    <reaction evidence="11">
        <text>L-valine + 2-oxoglutarate = 3-methyl-2-oxobutanoate + L-glutamate</text>
        <dbReference type="Rhea" id="RHEA:24813"/>
        <dbReference type="ChEBI" id="CHEBI:11851"/>
        <dbReference type="ChEBI" id="CHEBI:16810"/>
        <dbReference type="ChEBI" id="CHEBI:29985"/>
        <dbReference type="ChEBI" id="CHEBI:57762"/>
        <dbReference type="EC" id="2.6.1.42"/>
    </reaction>
</comment>
<protein>
    <recommendedName>
        <fullName evidence="11">Branched-chain-amino-acid aminotransferase</fullName>
        <ecNumber evidence="11">2.6.1.42</ecNumber>
    </recommendedName>
</protein>
<dbReference type="EMBL" id="CAJHUC010000449">
    <property type="protein sequence ID" value="CAD7696245.1"/>
    <property type="molecule type" value="Genomic_DNA"/>
</dbReference>
<dbReference type="Proteomes" id="UP000708148">
    <property type="component" value="Unassembled WGS sequence"/>
</dbReference>
<dbReference type="GO" id="GO:0009082">
    <property type="term" value="P:branched-chain amino acid biosynthetic process"/>
    <property type="evidence" value="ECO:0007669"/>
    <property type="project" value="UniProtKB-KW"/>
</dbReference>
<keyword evidence="7 11" id="KW-0100">Branched-chain amino acid biosynthesis</keyword>
<evidence type="ECO:0000256" key="8">
    <source>
        <dbReference type="PIRSR" id="PIRSR006468-1"/>
    </source>
</evidence>
<reference evidence="13" key="1">
    <citation type="submission" date="2020-12" db="EMBL/GenBank/DDBJ databases">
        <authorList>
            <person name="Iha C."/>
        </authorList>
    </citation>
    <scope>NUCLEOTIDE SEQUENCE</scope>
</reference>
<dbReference type="InterPro" id="IPR005786">
    <property type="entry name" value="B_amino_transII"/>
</dbReference>
<feature type="modified residue" description="N6-(pyridoxal phosphate)lysine" evidence="8">
    <location>
        <position position="200"/>
    </location>
</feature>
<evidence type="ECO:0000256" key="4">
    <source>
        <dbReference type="ARBA" id="ARBA00022605"/>
    </source>
</evidence>
<comment type="caution">
    <text evidence="13">The sequence shown here is derived from an EMBL/GenBank/DDBJ whole genome shotgun (WGS) entry which is preliminary data.</text>
</comment>
<dbReference type="InterPro" id="IPR001544">
    <property type="entry name" value="Aminotrans_IV"/>
</dbReference>
<evidence type="ECO:0000313" key="13">
    <source>
        <dbReference type="EMBL" id="CAD7696245.1"/>
    </source>
</evidence>
<organism evidence="13 14">
    <name type="scientific">Ostreobium quekettii</name>
    <dbReference type="NCBI Taxonomy" id="121088"/>
    <lineage>
        <taxon>Eukaryota</taxon>
        <taxon>Viridiplantae</taxon>
        <taxon>Chlorophyta</taxon>
        <taxon>core chlorophytes</taxon>
        <taxon>Ulvophyceae</taxon>
        <taxon>TCBD clade</taxon>
        <taxon>Bryopsidales</taxon>
        <taxon>Ostreobineae</taxon>
        <taxon>Ostreobiaceae</taxon>
        <taxon>Ostreobium</taxon>
    </lineage>
</organism>
<dbReference type="SUPFAM" id="SSF56752">
    <property type="entry name" value="D-aminoacid aminotransferase-like PLP-dependent enzymes"/>
    <property type="match status" value="1"/>
</dbReference>
<dbReference type="NCBIfam" id="NF009897">
    <property type="entry name" value="PRK13357.1"/>
    <property type="match status" value="1"/>
</dbReference>
<dbReference type="PIRSF" id="PIRSF006468">
    <property type="entry name" value="BCAT1"/>
    <property type="match status" value="1"/>
</dbReference>
<dbReference type="AlphaFoldDB" id="A0A8S1INC8"/>
<keyword evidence="6 10" id="KW-0663">Pyridoxal phosphate</keyword>
<dbReference type="GO" id="GO:0004084">
    <property type="term" value="F:branched-chain-amino-acid transaminase activity"/>
    <property type="evidence" value="ECO:0007669"/>
    <property type="project" value="UniProtKB-EC"/>
</dbReference>
<evidence type="ECO:0000256" key="3">
    <source>
        <dbReference type="ARBA" id="ARBA00022576"/>
    </source>
</evidence>
<keyword evidence="3 11" id="KW-0032">Aminotransferase</keyword>
<evidence type="ECO:0000256" key="7">
    <source>
        <dbReference type="ARBA" id="ARBA00023304"/>
    </source>
</evidence>
<comment type="cofactor">
    <cofactor evidence="1 10">
        <name>pyridoxal 5'-phosphate</name>
        <dbReference type="ChEBI" id="CHEBI:597326"/>
    </cofactor>
</comment>
<evidence type="ECO:0000256" key="5">
    <source>
        <dbReference type="ARBA" id="ARBA00022679"/>
    </source>
</evidence>
<comment type="catalytic activity">
    <reaction evidence="11">
        <text>L-leucine + 2-oxoglutarate = 4-methyl-2-oxopentanoate + L-glutamate</text>
        <dbReference type="Rhea" id="RHEA:18321"/>
        <dbReference type="ChEBI" id="CHEBI:16810"/>
        <dbReference type="ChEBI" id="CHEBI:17865"/>
        <dbReference type="ChEBI" id="CHEBI:29985"/>
        <dbReference type="ChEBI" id="CHEBI:57427"/>
        <dbReference type="EC" id="2.6.1.42"/>
    </reaction>
</comment>
<dbReference type="InterPro" id="IPR043131">
    <property type="entry name" value="BCAT-like_N"/>
</dbReference>